<keyword evidence="2" id="KW-1003">Cell membrane</keyword>
<accession>A0ABZ3H3W2</accession>
<dbReference type="Pfam" id="PF02653">
    <property type="entry name" value="BPD_transp_2"/>
    <property type="match status" value="1"/>
</dbReference>
<keyword evidence="5 6" id="KW-0472">Membrane</keyword>
<dbReference type="PANTHER" id="PTHR30482">
    <property type="entry name" value="HIGH-AFFINITY BRANCHED-CHAIN AMINO ACID TRANSPORT SYSTEM PERMEASE"/>
    <property type="match status" value="1"/>
</dbReference>
<dbReference type="RefSeq" id="WP_203218966.1">
    <property type="nucleotide sequence ID" value="NZ_CP087714.1"/>
</dbReference>
<evidence type="ECO:0000256" key="2">
    <source>
        <dbReference type="ARBA" id="ARBA00022475"/>
    </source>
</evidence>
<evidence type="ECO:0000256" key="3">
    <source>
        <dbReference type="ARBA" id="ARBA00022692"/>
    </source>
</evidence>
<dbReference type="Proteomes" id="UP001492541">
    <property type="component" value="Chromosome"/>
</dbReference>
<evidence type="ECO:0000256" key="1">
    <source>
        <dbReference type="ARBA" id="ARBA00004651"/>
    </source>
</evidence>
<dbReference type="GeneID" id="90449912"/>
<dbReference type="InterPro" id="IPR043428">
    <property type="entry name" value="LivM-like"/>
</dbReference>
<protein>
    <submittedName>
        <fullName evidence="7">Branched-chain amino acid ABC transporter permease</fullName>
    </submittedName>
</protein>
<evidence type="ECO:0000256" key="6">
    <source>
        <dbReference type="SAM" id="Phobius"/>
    </source>
</evidence>
<feature type="transmembrane region" description="Helical" evidence="6">
    <location>
        <begin position="62"/>
        <end position="79"/>
    </location>
</feature>
<proteinExistence type="predicted"/>
<evidence type="ECO:0000256" key="5">
    <source>
        <dbReference type="ARBA" id="ARBA00023136"/>
    </source>
</evidence>
<keyword evidence="8" id="KW-1185">Reference proteome</keyword>
<sequence length="311" mass="34474">MAFNRLNEFIRGLIPYLAVPVIVFIISLTLPPSYQRITVHFLIYAVMAMAWVVVLKMGYVSLGSAAFYGAGAYFFTYIIKFYVGMPYLAAIVISIPIIALIAAIVGYVTMRLAGIFFIFATFAASEALRQIFMYSEINYSGFVGKIIPNPLSALQAIAIFSILLAFAGILFYTTTFHRYRVIIDFIREDEELARVFGVETLKYKIAFFTAASVLQGITGSFAAWYLSYIDPDLVFNPMISIQVLVIGLLGGTGNFLGAILAAALIIFLSEQLIRIASHVYLIVLGISILLVSKYMKEGFSGFISKLGSYRR</sequence>
<keyword evidence="3 6" id="KW-0812">Transmembrane</keyword>
<name>A0ABZ3H3W2_GEOAI</name>
<feature type="transmembrane region" description="Helical" evidence="6">
    <location>
        <begin position="275"/>
        <end position="295"/>
    </location>
</feature>
<reference evidence="7 8" key="1">
    <citation type="submission" date="2021-11" db="EMBL/GenBank/DDBJ databases">
        <title>Whole genome of Geoglobus acetivorans.</title>
        <authorList>
            <person name="Liu D."/>
        </authorList>
    </citation>
    <scope>NUCLEOTIDE SEQUENCE [LARGE SCALE GENOMIC DNA]</scope>
    <source>
        <strain evidence="7 8">SBH6</strain>
    </source>
</reference>
<dbReference type="PANTHER" id="PTHR30482:SF10">
    <property type="entry name" value="HIGH-AFFINITY BRANCHED-CHAIN AMINO ACID TRANSPORT PROTEIN BRAE"/>
    <property type="match status" value="1"/>
</dbReference>
<feature type="transmembrane region" description="Helical" evidence="6">
    <location>
        <begin position="37"/>
        <end position="55"/>
    </location>
</feature>
<dbReference type="EMBL" id="CP087714">
    <property type="protein sequence ID" value="XAT63463.1"/>
    <property type="molecule type" value="Genomic_DNA"/>
</dbReference>
<feature type="transmembrane region" description="Helical" evidence="6">
    <location>
        <begin position="85"/>
        <end position="105"/>
    </location>
</feature>
<feature type="transmembrane region" description="Helical" evidence="6">
    <location>
        <begin position="12"/>
        <end position="31"/>
    </location>
</feature>
<evidence type="ECO:0000313" key="7">
    <source>
        <dbReference type="EMBL" id="XAT63463.1"/>
    </source>
</evidence>
<gene>
    <name evidence="7" type="ORF">LPQ35_09425</name>
</gene>
<evidence type="ECO:0000256" key="4">
    <source>
        <dbReference type="ARBA" id="ARBA00022989"/>
    </source>
</evidence>
<keyword evidence="4 6" id="KW-1133">Transmembrane helix</keyword>
<feature type="transmembrane region" description="Helical" evidence="6">
    <location>
        <begin position="239"/>
        <end position="268"/>
    </location>
</feature>
<dbReference type="CDD" id="cd06581">
    <property type="entry name" value="TM_PBP1_LivM_like"/>
    <property type="match status" value="1"/>
</dbReference>
<feature type="transmembrane region" description="Helical" evidence="6">
    <location>
        <begin position="112"/>
        <end position="132"/>
    </location>
</feature>
<evidence type="ECO:0000313" key="8">
    <source>
        <dbReference type="Proteomes" id="UP001492541"/>
    </source>
</evidence>
<feature type="transmembrane region" description="Helical" evidence="6">
    <location>
        <begin position="152"/>
        <end position="172"/>
    </location>
</feature>
<feature type="transmembrane region" description="Helical" evidence="6">
    <location>
        <begin position="205"/>
        <end position="227"/>
    </location>
</feature>
<organism evidence="7 8">
    <name type="scientific">Geoglobus acetivorans</name>
    <dbReference type="NCBI Taxonomy" id="565033"/>
    <lineage>
        <taxon>Archaea</taxon>
        <taxon>Methanobacteriati</taxon>
        <taxon>Methanobacteriota</taxon>
        <taxon>Archaeoglobi</taxon>
        <taxon>Archaeoglobales</taxon>
        <taxon>Archaeoglobaceae</taxon>
        <taxon>Geoglobus</taxon>
    </lineage>
</organism>
<comment type="subcellular location">
    <subcellularLocation>
        <location evidence="1">Cell membrane</location>
        <topology evidence="1">Multi-pass membrane protein</topology>
    </subcellularLocation>
</comment>
<dbReference type="InterPro" id="IPR001851">
    <property type="entry name" value="ABC_transp_permease"/>
</dbReference>